<dbReference type="Proteomes" id="UP001163223">
    <property type="component" value="Chromosome"/>
</dbReference>
<accession>A0ACD4NL11</accession>
<sequence length="313" mass="32857">MIAGPGLSLVVDAVVDVAPGIRSLVLRHPSGGALPSFVPGSHLPVFCGEGRTNSYSLTGEGGAPEAYAISVHHRPDGRGGSAFMHALRVGDRLACGLPRSAFAPVVSARHHLMIAGGIGITPFLSHLRAAKCWGRSASLLFAVRDGAPVPHEAELDALCEDWRVLRGRAAMAAAAEAALVDQPLGTHLYVCGPEAMIEDVLERAARAGWPAERCHAERFGAVLPPGAPFEALLRRSGRRIAVSADASLLDAVEAAGIPWPSLCRQGVCGECRMEGVEGTILHRDHYLSPAEREAGTCLMPCVSRGADLLTLDL</sequence>
<proteinExistence type="predicted"/>
<dbReference type="EMBL" id="CP113520">
    <property type="protein sequence ID" value="WAJ27441.1"/>
    <property type="molecule type" value="Genomic_DNA"/>
</dbReference>
<evidence type="ECO:0000313" key="1">
    <source>
        <dbReference type="EMBL" id="WAJ27441.1"/>
    </source>
</evidence>
<name>A0ACD4NL11_9HYPH</name>
<gene>
    <name evidence="1" type="ORF">OXU80_21740</name>
</gene>
<protein>
    <submittedName>
        <fullName evidence="1">PDR/VanB family oxidoreductase</fullName>
    </submittedName>
</protein>
<organism evidence="1 2">
    <name type="scientific">Antarcticirhabdus aurantiaca</name>
    <dbReference type="NCBI Taxonomy" id="2606717"/>
    <lineage>
        <taxon>Bacteria</taxon>
        <taxon>Pseudomonadati</taxon>
        <taxon>Pseudomonadota</taxon>
        <taxon>Alphaproteobacteria</taxon>
        <taxon>Hyphomicrobiales</taxon>
        <taxon>Aurantimonadaceae</taxon>
        <taxon>Antarcticirhabdus</taxon>
    </lineage>
</organism>
<evidence type="ECO:0000313" key="2">
    <source>
        <dbReference type="Proteomes" id="UP001163223"/>
    </source>
</evidence>
<keyword evidence="2" id="KW-1185">Reference proteome</keyword>
<reference evidence="1" key="1">
    <citation type="submission" date="2022-11" db="EMBL/GenBank/DDBJ databases">
        <title>beta-Carotene-producing bacterium, Jeongeuplla avenae sp. nov., alleviates the salt stress of Arabidopsis seedlings.</title>
        <authorList>
            <person name="Jiang L."/>
            <person name="Lee J."/>
        </authorList>
    </citation>
    <scope>NUCLEOTIDE SEQUENCE</scope>
    <source>
        <strain evidence="1">DY_R2A_6</strain>
    </source>
</reference>